<evidence type="ECO:0000256" key="1">
    <source>
        <dbReference type="SAM" id="MobiDB-lite"/>
    </source>
</evidence>
<keyword evidence="2" id="KW-0472">Membrane</keyword>
<dbReference type="RefSeq" id="WP_148947998.1">
    <property type="nucleotide sequence ID" value="NZ_VTEH01000015.1"/>
</dbReference>
<dbReference type="EMBL" id="VTEH01000015">
    <property type="protein sequence ID" value="TYR73841.1"/>
    <property type="molecule type" value="Genomic_DNA"/>
</dbReference>
<name>A0A5D4K8Z1_9BACI</name>
<sequence>MDDQSLKERMNKLNDQYERMPAKTDVSQVMKAIEKEQKPAKQNRPGIHWPYAASFIGVLVIASILMVQFIGGESAGLLNDREQAEMPASDPEEIAHEIESHYTIRKTQAVGSLGMTGEGFRRSEMGGVAEEYVSFNLQQLKEGEVPVQDGNHLKRVKENLDDMLRTPQQILFDIKGKTLTEKEAGQWVKEYHKIQQGLLPIYEDEMLKYRKEWEEEASDGSLESRDLLMDRESSYSEELIRLVEGATDNGILLTYSEVSGHFQAETDLEYISFILSSSELPDAFRNVLRLKSLPESLNDGIITTNWMRAGGDLLLYEETLEGLPEGSEFLEEFEMEYNTLLRAYIKGSPAQPLFHGDGTLKEDIKESFEKMIELHPDSETVGRIMPYYQKLKENGFTEPAHWDEFYLPYER</sequence>
<feature type="transmembrane region" description="Helical" evidence="2">
    <location>
        <begin position="51"/>
        <end position="71"/>
    </location>
</feature>
<evidence type="ECO:0000313" key="4">
    <source>
        <dbReference type="Proteomes" id="UP000323317"/>
    </source>
</evidence>
<evidence type="ECO:0000256" key="2">
    <source>
        <dbReference type="SAM" id="Phobius"/>
    </source>
</evidence>
<dbReference type="AlphaFoldDB" id="A0A5D4K8Z1"/>
<organism evidence="3 4">
    <name type="scientific">Rossellomorea vietnamensis</name>
    <dbReference type="NCBI Taxonomy" id="218284"/>
    <lineage>
        <taxon>Bacteria</taxon>
        <taxon>Bacillati</taxon>
        <taxon>Bacillota</taxon>
        <taxon>Bacilli</taxon>
        <taxon>Bacillales</taxon>
        <taxon>Bacillaceae</taxon>
        <taxon>Rossellomorea</taxon>
    </lineage>
</organism>
<keyword evidence="2" id="KW-1133">Transmembrane helix</keyword>
<evidence type="ECO:0000313" key="3">
    <source>
        <dbReference type="EMBL" id="TYR73841.1"/>
    </source>
</evidence>
<comment type="caution">
    <text evidence="3">The sequence shown here is derived from an EMBL/GenBank/DDBJ whole genome shotgun (WGS) entry which is preliminary data.</text>
</comment>
<feature type="region of interest" description="Disordered" evidence="1">
    <location>
        <begin position="1"/>
        <end position="24"/>
    </location>
</feature>
<reference evidence="3 4" key="1">
    <citation type="submission" date="2019-08" db="EMBL/GenBank/DDBJ databases">
        <title>Bacillus genomes from the desert of Cuatro Cienegas, Coahuila.</title>
        <authorList>
            <person name="Olmedo-Alvarez G."/>
        </authorList>
    </citation>
    <scope>NUCLEOTIDE SEQUENCE [LARGE SCALE GENOMIC DNA]</scope>
    <source>
        <strain evidence="3 4">CH40_1T</strain>
    </source>
</reference>
<proteinExistence type="predicted"/>
<keyword evidence="2" id="KW-0812">Transmembrane</keyword>
<accession>A0A5D4K8Z1</accession>
<protein>
    <submittedName>
        <fullName evidence="3">Uncharacterized protein</fullName>
    </submittedName>
</protein>
<gene>
    <name evidence="3" type="ORF">FZC79_17125</name>
</gene>
<feature type="compositionally biased region" description="Basic and acidic residues" evidence="1">
    <location>
        <begin position="1"/>
        <end position="22"/>
    </location>
</feature>
<dbReference type="Proteomes" id="UP000323317">
    <property type="component" value="Unassembled WGS sequence"/>
</dbReference>